<dbReference type="EMBL" id="JAVRRL010000104">
    <property type="protein sequence ID" value="KAK5107852.1"/>
    <property type="molecule type" value="Genomic_DNA"/>
</dbReference>
<evidence type="ECO:0000313" key="3">
    <source>
        <dbReference type="Proteomes" id="UP001310890"/>
    </source>
</evidence>
<reference evidence="2" key="1">
    <citation type="submission" date="2023-08" db="EMBL/GenBank/DDBJ databases">
        <title>Black Yeasts Isolated from many extreme environments.</title>
        <authorList>
            <person name="Coleine C."/>
            <person name="Stajich J.E."/>
            <person name="Selbmann L."/>
        </authorList>
    </citation>
    <scope>NUCLEOTIDE SEQUENCE</scope>
    <source>
        <strain evidence="2">CCFEE 5401</strain>
    </source>
</reference>
<evidence type="ECO:0000256" key="1">
    <source>
        <dbReference type="SAM" id="MobiDB-lite"/>
    </source>
</evidence>
<organism evidence="2 3">
    <name type="scientific">Meristemomyces frigidus</name>
    <dbReference type="NCBI Taxonomy" id="1508187"/>
    <lineage>
        <taxon>Eukaryota</taxon>
        <taxon>Fungi</taxon>
        <taxon>Dikarya</taxon>
        <taxon>Ascomycota</taxon>
        <taxon>Pezizomycotina</taxon>
        <taxon>Dothideomycetes</taxon>
        <taxon>Dothideomycetidae</taxon>
        <taxon>Mycosphaerellales</taxon>
        <taxon>Teratosphaeriaceae</taxon>
        <taxon>Meristemomyces</taxon>
    </lineage>
</organism>
<evidence type="ECO:0008006" key="4">
    <source>
        <dbReference type="Google" id="ProtNLM"/>
    </source>
</evidence>
<evidence type="ECO:0000313" key="2">
    <source>
        <dbReference type="EMBL" id="KAK5107852.1"/>
    </source>
</evidence>
<comment type="caution">
    <text evidence="2">The sequence shown here is derived from an EMBL/GenBank/DDBJ whole genome shotgun (WGS) entry which is preliminary data.</text>
</comment>
<dbReference type="CDD" id="cd16449">
    <property type="entry name" value="RING-HC"/>
    <property type="match status" value="1"/>
</dbReference>
<dbReference type="AlphaFoldDB" id="A0AAN7YGS3"/>
<accession>A0AAN7YGS3</accession>
<sequence length="599" mass="65266">MIRDITKRTVTGSQIRSAKNALQKRMIVEFDGAPNLASFAANLNDQKVQELGNGKLFVVEKVHVIFTIWQDRKVVVHIDDEITQPAAPGRPAKRVEITLKGTNRPDISLAKSAIDGVFANAIDKQLRNARKLPGVQTHRIRLTKTKHYRTAIKPGGGLERAPRIVGADVVVLDQDSEPPAIVVRGSGAVLRRVKEALRMSPSDMEAALTCTICYVEMDSAAIMPGCGHSCCKDCFASYCSTDVGTEFPLRCFNTNCEAHIPVQLVCRELEDTKFKDFLQGAVTEHLRQAHSLRSYTTEIEVPSSQPPNQTRFLQAADQAALRTTQERINNITTHAQKIAAHIAFIPDILHIPELVRNPETPSEDRYALTPTPYHIAPLRTKQADSSKVLQNLLAQAANLSAHVDDLQTTPYTPLDPNSVDQPSEFVKWQREISSLTMEEKRDRLKDLQYDEEAKQGRLNQGSEKLVEVVREIELWSRKGAGGPVDLDAGGRVGNPFFTGGGGAGVGRQRTAGARTMGAAGGRSTAAAAATTTTTTTAGRKDGGITAGRGSSIPAAKISSTPRLPAEKKQETPAEAPPKGAFNLMAQQRQLEQNMKARNS</sequence>
<feature type="compositionally biased region" description="Low complexity" evidence="1">
    <location>
        <begin position="517"/>
        <end position="537"/>
    </location>
</feature>
<gene>
    <name evidence="2" type="ORF">LTR62_000612</name>
</gene>
<protein>
    <recommendedName>
        <fullName evidence="4">RING-type domain-containing protein</fullName>
    </recommendedName>
</protein>
<dbReference type="InterPro" id="IPR013083">
    <property type="entry name" value="Znf_RING/FYVE/PHD"/>
</dbReference>
<dbReference type="Gene3D" id="3.30.40.10">
    <property type="entry name" value="Zinc/RING finger domain, C3HC4 (zinc finger)"/>
    <property type="match status" value="1"/>
</dbReference>
<proteinExistence type="predicted"/>
<feature type="region of interest" description="Disordered" evidence="1">
    <location>
        <begin position="517"/>
        <end position="580"/>
    </location>
</feature>
<name>A0AAN7YGS3_9PEZI</name>
<dbReference type="Proteomes" id="UP001310890">
    <property type="component" value="Unassembled WGS sequence"/>
</dbReference>
<dbReference type="SUPFAM" id="SSF57850">
    <property type="entry name" value="RING/U-box"/>
    <property type="match status" value="1"/>
</dbReference>